<keyword evidence="4" id="KW-0378">Hydrolase</keyword>
<dbReference type="AlphaFoldDB" id="A0A6C1TUB1"/>
<comment type="caution">
    <text evidence="7">The sequence shown here is derived from an EMBL/GenBank/DDBJ whole genome shotgun (WGS) entry which is preliminary data.</text>
</comment>
<dbReference type="InterPro" id="IPR014577">
    <property type="entry name" value="UCP033093_metalloPase"/>
</dbReference>
<keyword evidence="3" id="KW-0540">Nuclease</keyword>
<protein>
    <recommendedName>
        <fullName evidence="2">Nuclease SbcCD subunit D</fullName>
    </recommendedName>
</protein>
<dbReference type="PANTHER" id="PTHR30337:SF0">
    <property type="entry name" value="NUCLEASE SBCCD SUBUNIT D"/>
    <property type="match status" value="1"/>
</dbReference>
<dbReference type="PIRSF" id="PIRSF033093">
    <property type="entry name" value="UCP_ML1119"/>
    <property type="match status" value="1"/>
</dbReference>
<dbReference type="SUPFAM" id="SSF56300">
    <property type="entry name" value="Metallo-dependent phosphatases"/>
    <property type="match status" value="1"/>
</dbReference>
<proteinExistence type="inferred from homology"/>
<organism evidence="7 8">
    <name type="scientific">Corynebacterium sanguinis</name>
    <dbReference type="NCBI Taxonomy" id="2594913"/>
    <lineage>
        <taxon>Bacteria</taxon>
        <taxon>Bacillati</taxon>
        <taxon>Actinomycetota</taxon>
        <taxon>Actinomycetes</taxon>
        <taxon>Mycobacteriales</taxon>
        <taxon>Corynebacteriaceae</taxon>
        <taxon>Corynebacterium</taxon>
    </lineage>
</organism>
<evidence type="ECO:0000259" key="6">
    <source>
        <dbReference type="Pfam" id="PF00149"/>
    </source>
</evidence>
<keyword evidence="5 7" id="KW-0269">Exonuclease</keyword>
<evidence type="ECO:0000256" key="3">
    <source>
        <dbReference type="ARBA" id="ARBA00022722"/>
    </source>
</evidence>
<dbReference type="InterPro" id="IPR004843">
    <property type="entry name" value="Calcineurin-like_PHP"/>
</dbReference>
<evidence type="ECO:0000256" key="2">
    <source>
        <dbReference type="ARBA" id="ARBA00013365"/>
    </source>
</evidence>
<dbReference type="CDD" id="cd00840">
    <property type="entry name" value="MPP_Mre11_N"/>
    <property type="match status" value="1"/>
</dbReference>
<dbReference type="GO" id="GO:0004527">
    <property type="term" value="F:exonuclease activity"/>
    <property type="evidence" value="ECO:0007669"/>
    <property type="project" value="UniProtKB-KW"/>
</dbReference>
<dbReference type="OrthoDB" id="9773856at2"/>
<dbReference type="PANTHER" id="PTHR30337">
    <property type="entry name" value="COMPONENT OF ATP-DEPENDENT DSDNA EXONUCLEASE"/>
    <property type="match status" value="1"/>
</dbReference>
<feature type="domain" description="Calcineurin-like phosphoesterase" evidence="6">
    <location>
        <begin position="16"/>
        <end position="111"/>
    </location>
</feature>
<dbReference type="InterPro" id="IPR041796">
    <property type="entry name" value="Mre11_N"/>
</dbReference>
<dbReference type="Gene3D" id="3.60.21.10">
    <property type="match status" value="1"/>
</dbReference>
<name>A0A6C1TUB1_9CORY</name>
<evidence type="ECO:0000313" key="7">
    <source>
        <dbReference type="EMBL" id="TVS25822.1"/>
    </source>
</evidence>
<sequence length="389" mass="41531">MMSGAFATNNAMKPLTFIHTSDLQLGMTRKFLPPEAQSRFDDARLRAVHRLGELATERGAEFIVVAGDVFEHNALEKRTLGRALEALDNLPVPVYLLPGNHDPLVADSIFSRTHDLTGVTMLDSTDVVEVREGVEIVGAPLKAKYASEDLCAAALAPLAPTKALRVLVGHGQTQSRTGEVAPDTIDLDKLETKLADGTIDYVALGDTHSTRSLGDSGSVWYSGSPETTDFHDLTPGVAGGEVDSGNALVVQLSKGHAEVEKVPVGAWVFHALHFEVGGGVDVDKLLAQLRAYPDKERTVIKYAIVGTLGLEDTRRLEEGLAELEPVFASLRERTRLMDLHLEPGADELANLPLGGFAANAMGELATAATGGDATARDAVNLLFRLAKEA</sequence>
<evidence type="ECO:0000256" key="1">
    <source>
        <dbReference type="ARBA" id="ARBA00010555"/>
    </source>
</evidence>
<accession>A0A6C1TUB1</accession>
<dbReference type="EMBL" id="RXIR01000036">
    <property type="protein sequence ID" value="TVS25822.1"/>
    <property type="molecule type" value="Genomic_DNA"/>
</dbReference>
<dbReference type="Pfam" id="PF00149">
    <property type="entry name" value="Metallophos"/>
    <property type="match status" value="1"/>
</dbReference>
<dbReference type="InterPro" id="IPR029052">
    <property type="entry name" value="Metallo-depent_PP-like"/>
</dbReference>
<dbReference type="InterPro" id="IPR050535">
    <property type="entry name" value="DNA_Repair-Maintenance_Comp"/>
</dbReference>
<evidence type="ECO:0000256" key="4">
    <source>
        <dbReference type="ARBA" id="ARBA00022801"/>
    </source>
</evidence>
<evidence type="ECO:0000256" key="5">
    <source>
        <dbReference type="ARBA" id="ARBA00022839"/>
    </source>
</evidence>
<evidence type="ECO:0000313" key="8">
    <source>
        <dbReference type="Proteomes" id="UP000336646"/>
    </source>
</evidence>
<dbReference type="Proteomes" id="UP000336646">
    <property type="component" value="Unassembled WGS sequence"/>
</dbReference>
<reference evidence="7 8" key="1">
    <citation type="submission" date="2018-12" db="EMBL/GenBank/DDBJ databases">
        <title>Corynebacterium sanguinis sp. nov., a clinically-associated and environmental corynebacterium.</title>
        <authorList>
            <person name="Gonzales-Siles L."/>
            <person name="Jaen-Luchoro D."/>
            <person name="Cardew S."/>
            <person name="Inganas E."/>
            <person name="Ohlen M."/>
            <person name="Jensie-Markopolous S."/>
            <person name="Pinyeiro-Iglesias B."/>
            <person name="Molin K."/>
            <person name="Skovbjerg S."/>
            <person name="Svensson-Stadler L."/>
            <person name="Funke G."/>
            <person name="Moore E.R.B."/>
        </authorList>
    </citation>
    <scope>NUCLEOTIDE SEQUENCE [LARGE SCALE GENOMIC DNA]</scope>
    <source>
        <strain evidence="7 8">58734</strain>
    </source>
</reference>
<comment type="similarity">
    <text evidence="1">Belongs to the SbcD family.</text>
</comment>
<gene>
    <name evidence="7" type="ORF">EKI59_11270</name>
</gene>